<dbReference type="Proteomes" id="UP000008955">
    <property type="component" value="Chromosome"/>
</dbReference>
<dbReference type="EMBL" id="FP929054">
    <property type="protein sequence ID" value="CBL24693.1"/>
    <property type="molecule type" value="Genomic_DNA"/>
</dbReference>
<evidence type="ECO:0000313" key="1">
    <source>
        <dbReference type="EMBL" id="CBL24693.1"/>
    </source>
</evidence>
<dbReference type="AlphaFoldDB" id="D4LV85"/>
<protein>
    <submittedName>
        <fullName evidence="1">Uncharacterized protein</fullName>
    </submittedName>
</protein>
<reference evidence="1 2" key="2">
    <citation type="submission" date="2010-03" db="EMBL/GenBank/DDBJ databases">
        <authorList>
            <person name="Pajon A."/>
        </authorList>
    </citation>
    <scope>NUCLEOTIDE SEQUENCE [LARGE SCALE GENOMIC DNA]</scope>
    <source>
        <strain evidence="1 2">A2-162</strain>
    </source>
</reference>
<keyword evidence="2" id="KW-1185">Reference proteome</keyword>
<accession>D4LV85</accession>
<name>D4LV85_9FIRM</name>
<gene>
    <name evidence="1" type="ORF">CK5_35190</name>
</gene>
<proteinExistence type="predicted"/>
<organism evidence="1 2">
    <name type="scientific">Blautia obeum A2-162</name>
    <dbReference type="NCBI Taxonomy" id="657314"/>
    <lineage>
        <taxon>Bacteria</taxon>
        <taxon>Bacillati</taxon>
        <taxon>Bacillota</taxon>
        <taxon>Clostridia</taxon>
        <taxon>Lachnospirales</taxon>
        <taxon>Lachnospiraceae</taxon>
        <taxon>Blautia</taxon>
    </lineage>
</organism>
<sequence length="17" mass="1859">MGSKVIDALLNDERGIK</sequence>
<evidence type="ECO:0000313" key="2">
    <source>
        <dbReference type="Proteomes" id="UP000008955"/>
    </source>
</evidence>
<dbReference type="HOGENOM" id="CLU_3431789_0_0_9"/>
<reference evidence="1 2" key="1">
    <citation type="submission" date="2010-03" db="EMBL/GenBank/DDBJ databases">
        <title>The genome sequence of Ruminococcus obeum A2-162.</title>
        <authorList>
            <consortium name="metaHIT consortium -- http://www.metahit.eu/"/>
            <person name="Pajon A."/>
            <person name="Turner K."/>
            <person name="Parkhill J."/>
            <person name="Duncan S."/>
            <person name="Flint H."/>
        </authorList>
    </citation>
    <scope>NUCLEOTIDE SEQUENCE [LARGE SCALE GENOMIC DNA]</scope>
    <source>
        <strain evidence="1 2">A2-162</strain>
    </source>
</reference>
<dbReference type="KEGG" id="rob:CK5_35190"/>